<reference evidence="2" key="1">
    <citation type="submission" date="2018-06" db="EMBL/GenBank/DDBJ databases">
        <authorList>
            <person name="Zhirakovskaya E."/>
        </authorList>
    </citation>
    <scope>NUCLEOTIDE SEQUENCE</scope>
</reference>
<dbReference type="AlphaFoldDB" id="A0A3B0UNT3"/>
<dbReference type="SUPFAM" id="SSF51905">
    <property type="entry name" value="FAD/NAD(P)-binding domain"/>
    <property type="match status" value="1"/>
</dbReference>
<accession>A0A3B0UNT3</accession>
<organism evidence="2">
    <name type="scientific">hydrothermal vent metagenome</name>
    <dbReference type="NCBI Taxonomy" id="652676"/>
    <lineage>
        <taxon>unclassified sequences</taxon>
        <taxon>metagenomes</taxon>
        <taxon>ecological metagenomes</taxon>
    </lineage>
</organism>
<sequence>MKKEILKTEVVIIGAGPGGSSSAIFLAQKGIDAIIIEKDQFPRFHIGESMTGECGETVRKMGLGEAIKDIRCTIKHKTIVYGREGKNSFTIPVMRRNEAGELEKSTTWQVRRGDFDKMLLDKVQEVGVPLVYGKAMKVLFKEDGSPCGVEVRREDGTMVDVVGEIVLDASGPAAFLSAAGVAGKKERGKYSRQIAIYSHVKNAKRDEIDSTLIFYEKDNHWGWFIPIDEETVSIGVVTPSDYYRESGEEMRDFYMREMQKISPELTKRIPDVSLVEDVRAASNYSYHIHQFTGKGFLCIGDAHRFIDPIFSFGLQFALVEGRMAADTIAGYLHDGVGQDQENPFAEFGRTCELGMDTIQDALDCFWGNPFSFAFFVHSRYVDDFIDIFAGRVYQDDPSPGLQAVRKVNAKIREEKAAANMPVTA</sequence>
<dbReference type="Gene3D" id="3.50.50.60">
    <property type="entry name" value="FAD/NAD(P)-binding domain"/>
    <property type="match status" value="1"/>
</dbReference>
<proteinExistence type="predicted"/>
<gene>
    <name evidence="2" type="ORF">MNBD_CHLOROFLEXI01-1190</name>
</gene>
<evidence type="ECO:0000259" key="1">
    <source>
        <dbReference type="Pfam" id="PF01494"/>
    </source>
</evidence>
<dbReference type="InterPro" id="IPR002938">
    <property type="entry name" value="FAD-bd"/>
</dbReference>
<feature type="domain" description="FAD-binding" evidence="1">
    <location>
        <begin position="7"/>
        <end position="321"/>
    </location>
</feature>
<name>A0A3B0UNT3_9ZZZZ</name>
<dbReference type="Pfam" id="PF01494">
    <property type="entry name" value="FAD_binding_3"/>
    <property type="match status" value="1"/>
</dbReference>
<dbReference type="InterPro" id="IPR050816">
    <property type="entry name" value="Flavin-dep_Halogenase_NPB"/>
</dbReference>
<evidence type="ECO:0000313" key="2">
    <source>
        <dbReference type="EMBL" id="VAW32765.1"/>
    </source>
</evidence>
<dbReference type="GO" id="GO:0071949">
    <property type="term" value="F:FAD binding"/>
    <property type="evidence" value="ECO:0007669"/>
    <property type="project" value="InterPro"/>
</dbReference>
<dbReference type="InterPro" id="IPR036188">
    <property type="entry name" value="FAD/NAD-bd_sf"/>
</dbReference>
<protein>
    <submittedName>
        <fullName evidence="2">FIG022199: FAD-binding protein</fullName>
    </submittedName>
</protein>
<dbReference type="PANTHER" id="PTHR43747:SF1">
    <property type="entry name" value="SLR1998 PROTEIN"/>
    <property type="match status" value="1"/>
</dbReference>
<dbReference type="PANTHER" id="PTHR43747">
    <property type="entry name" value="FAD-BINDING PROTEIN"/>
    <property type="match status" value="1"/>
</dbReference>
<dbReference type="EMBL" id="UOEU01000387">
    <property type="protein sequence ID" value="VAW32765.1"/>
    <property type="molecule type" value="Genomic_DNA"/>
</dbReference>
<dbReference type="PRINTS" id="PR00469">
    <property type="entry name" value="PNDRDTASEII"/>
</dbReference>